<dbReference type="InterPro" id="IPR012902">
    <property type="entry name" value="N_methyl_site"/>
</dbReference>
<proteinExistence type="predicted"/>
<dbReference type="EMBL" id="FXXC01000001">
    <property type="protein sequence ID" value="SMR92776.1"/>
    <property type="molecule type" value="Genomic_DNA"/>
</dbReference>
<comment type="caution">
    <text evidence="2">The sequence shown here is derived from an EMBL/GenBank/DDBJ whole genome shotgun (WGS) entry which is preliminary data.</text>
</comment>
<dbReference type="GeneID" id="31773222"/>
<protein>
    <submittedName>
        <fullName evidence="2">Prepilin-type N-terminal cleavage/methylation domain-containing protein</fullName>
    </submittedName>
</protein>
<gene>
    <name evidence="2" type="ORF">SAMN05216240_1197</name>
</gene>
<evidence type="ECO:0000256" key="1">
    <source>
        <dbReference type="SAM" id="Phobius"/>
    </source>
</evidence>
<accession>A0ABY1S7I4</accession>
<reference evidence="2 3" key="1">
    <citation type="submission" date="2017-05" db="EMBL/GenBank/DDBJ databases">
        <authorList>
            <person name="Varghese N."/>
            <person name="Submissions S."/>
        </authorList>
    </citation>
    <scope>NUCLEOTIDE SEQUENCE [LARGE SCALE GENOMIC DNA]</scope>
    <source>
        <strain evidence="2 3">MACB1020</strain>
    </source>
</reference>
<dbReference type="NCBIfam" id="TIGR02532">
    <property type="entry name" value="IV_pilin_GFxxxE"/>
    <property type="match status" value="1"/>
</dbReference>
<dbReference type="Proteomes" id="UP000196803">
    <property type="component" value="Unassembled WGS sequence"/>
</dbReference>
<evidence type="ECO:0000313" key="3">
    <source>
        <dbReference type="Proteomes" id="UP000196803"/>
    </source>
</evidence>
<name>A0ABY1S7I4_CALBS</name>
<evidence type="ECO:0000313" key="2">
    <source>
        <dbReference type="EMBL" id="SMR92776.1"/>
    </source>
</evidence>
<keyword evidence="3" id="KW-1185">Reference proteome</keyword>
<sequence>MKLKGFSLIEAIVAVAIFAIILVPIGIAFNQSIRVTSKSKENMDIAQVLNKAMEKMYAEMANDVSHFTDTVYFLPDYSGNELQYGNDRYRVKYTVKRLESDFDLILTADSSNTVSVYQKVYDATYGGVRYDYRFSLPSGLSGIVNIEVYKETSGVNRAEYKFNNIPLIIERPNFKIYFIDNSSAVNCNINGVFEMSGGVLTSNYTAQSLEVWSKSFSVSSAASPLPSPTASSAINFTTQRTTVRFISYNDSKFYHQLFEVTMEIWDEKRNRKVRDYKFMVRG</sequence>
<feature type="transmembrane region" description="Helical" evidence="1">
    <location>
        <begin position="6"/>
        <end position="29"/>
    </location>
</feature>
<keyword evidence="1" id="KW-0812">Transmembrane</keyword>
<keyword evidence="1" id="KW-0472">Membrane</keyword>
<dbReference type="InterPro" id="IPR045584">
    <property type="entry name" value="Pilin-like"/>
</dbReference>
<dbReference type="RefSeq" id="WP_015908255.1">
    <property type="nucleotide sequence ID" value="NZ_FUZJ01000001.1"/>
</dbReference>
<keyword evidence="1" id="KW-1133">Transmembrane helix</keyword>
<organism evidence="2 3">
    <name type="scientific">Caldicellulosiruptor bescii</name>
    <name type="common">Anaerocellum thermophilum</name>
    <dbReference type="NCBI Taxonomy" id="31899"/>
    <lineage>
        <taxon>Bacteria</taxon>
        <taxon>Bacillati</taxon>
        <taxon>Bacillota</taxon>
        <taxon>Bacillota incertae sedis</taxon>
        <taxon>Caldicellulosiruptorales</taxon>
        <taxon>Caldicellulosiruptoraceae</taxon>
        <taxon>Caldicellulosiruptor</taxon>
    </lineage>
</organism>
<dbReference type="SUPFAM" id="SSF54523">
    <property type="entry name" value="Pili subunits"/>
    <property type="match status" value="1"/>
</dbReference>
<dbReference type="Pfam" id="PF07963">
    <property type="entry name" value="N_methyl"/>
    <property type="match status" value="1"/>
</dbReference>